<dbReference type="AlphaFoldDB" id="A0A671KBM2"/>
<dbReference type="Proteomes" id="UP000472260">
    <property type="component" value="Unassembled WGS sequence"/>
</dbReference>
<proteinExistence type="predicted"/>
<reference evidence="1" key="1">
    <citation type="submission" date="2025-08" db="UniProtKB">
        <authorList>
            <consortium name="Ensembl"/>
        </authorList>
    </citation>
    <scope>IDENTIFICATION</scope>
</reference>
<evidence type="ECO:0000313" key="2">
    <source>
        <dbReference type="Proteomes" id="UP000472260"/>
    </source>
</evidence>
<dbReference type="Ensembl" id="ENSSANT00000004546.1">
    <property type="protein sequence ID" value="ENSSANP00000004233.1"/>
    <property type="gene ID" value="ENSSANG00000002307.1"/>
</dbReference>
<organism evidence="1 2">
    <name type="scientific">Sinocyclocheilus anshuiensis</name>
    <dbReference type="NCBI Taxonomy" id="1608454"/>
    <lineage>
        <taxon>Eukaryota</taxon>
        <taxon>Metazoa</taxon>
        <taxon>Chordata</taxon>
        <taxon>Craniata</taxon>
        <taxon>Vertebrata</taxon>
        <taxon>Euteleostomi</taxon>
        <taxon>Actinopterygii</taxon>
        <taxon>Neopterygii</taxon>
        <taxon>Teleostei</taxon>
        <taxon>Ostariophysi</taxon>
        <taxon>Cypriniformes</taxon>
        <taxon>Cyprinidae</taxon>
        <taxon>Cyprininae</taxon>
        <taxon>Sinocyclocheilus</taxon>
    </lineage>
</organism>
<protein>
    <submittedName>
        <fullName evidence="1">Uncharacterized protein</fullName>
    </submittedName>
</protein>
<reference evidence="1" key="2">
    <citation type="submission" date="2025-09" db="UniProtKB">
        <authorList>
            <consortium name="Ensembl"/>
        </authorList>
    </citation>
    <scope>IDENTIFICATION</scope>
</reference>
<accession>A0A671KBM2</accession>
<name>A0A671KBM2_9TELE</name>
<evidence type="ECO:0000313" key="1">
    <source>
        <dbReference type="Ensembl" id="ENSSANP00000004233.1"/>
    </source>
</evidence>
<sequence length="60" mass="7252">MFVQHKVWHPVKWWTCDLRLSEVQLGCTGHWERFKKRTLHTPGSAHKTIFKKMKQLSFNT</sequence>
<keyword evidence="2" id="KW-1185">Reference proteome</keyword>